<dbReference type="Gene3D" id="3.40.1360.10">
    <property type="match status" value="1"/>
</dbReference>
<dbReference type="InterPro" id="IPR004085">
    <property type="entry name" value="TopoVI_A"/>
</dbReference>
<dbReference type="InterPro" id="IPR034136">
    <property type="entry name" value="TOPRIM_Topo6A/Spo11"/>
</dbReference>
<dbReference type="Pfam" id="PF21180">
    <property type="entry name" value="TOP6A-Spo11_Toprim"/>
    <property type="match status" value="1"/>
</dbReference>
<name>A0AAV5TN22_9BILA</name>
<dbReference type="PANTHER" id="PTHR10848">
    <property type="entry name" value="MEIOTIC RECOMBINATION PROTEIN SPO11"/>
    <property type="match status" value="1"/>
</dbReference>
<evidence type="ECO:0000256" key="1">
    <source>
        <dbReference type="ARBA" id="ARBA00000185"/>
    </source>
</evidence>
<protein>
    <recommendedName>
        <fullName evidence="4">DNA topoisomerase (ATP-hydrolyzing)</fullName>
        <ecNumber evidence="4">5.6.2.2</ecNumber>
    </recommendedName>
</protein>
<keyword evidence="5" id="KW-0479">Metal-binding</keyword>
<dbReference type="InterPro" id="IPR002815">
    <property type="entry name" value="Spo11/TopoVI_A"/>
</dbReference>
<evidence type="ECO:0000256" key="5">
    <source>
        <dbReference type="ARBA" id="ARBA00022723"/>
    </source>
</evidence>
<evidence type="ECO:0000256" key="2">
    <source>
        <dbReference type="ARBA" id="ARBA00001946"/>
    </source>
</evidence>
<dbReference type="InterPro" id="IPR036078">
    <property type="entry name" value="Spo11/TopoVI_A_sf"/>
</dbReference>
<sequence>RRRILFSSLDEACHQLHYSRSALRKLAVNCKTLEQLYRLIMNDQKSTLRDLYYDHKHLYLGQESLNRSISNLCEVLNAQRCQLNVTACSKGLVFGRLCLTPSVGSEDETPLDCFKEPLLISESFISHTPSSSARFILVVEKDATFQKLIDDGFFQFYPRSILVTGKGYPDLTTREFLRRLVDHLNIPIFGLFDADPHGMEIFLTYKYGSCSGRVEGRKAVVPTIKWLGLKPSERDIFPIESNQLLAMKNVDHRKSSRVRRRAESLKEEDIVKELDSLQSRPFKMELEAISGLGVNYFPHFYLSPKLRHILTD</sequence>
<evidence type="ECO:0000256" key="6">
    <source>
        <dbReference type="ARBA" id="ARBA00022842"/>
    </source>
</evidence>
<dbReference type="AlphaFoldDB" id="A0AAV5TN22"/>
<dbReference type="GO" id="GO:0042138">
    <property type="term" value="P:meiotic DNA double-strand break formation"/>
    <property type="evidence" value="ECO:0007669"/>
    <property type="project" value="TreeGrafter"/>
</dbReference>
<evidence type="ECO:0000256" key="3">
    <source>
        <dbReference type="ARBA" id="ARBA00006559"/>
    </source>
</evidence>
<dbReference type="GO" id="GO:0007131">
    <property type="term" value="P:reciprocal meiotic recombination"/>
    <property type="evidence" value="ECO:0007669"/>
    <property type="project" value="TreeGrafter"/>
</dbReference>
<comment type="cofactor">
    <cofactor evidence="2">
        <name>Mg(2+)</name>
        <dbReference type="ChEBI" id="CHEBI:18420"/>
    </cofactor>
</comment>
<comment type="caution">
    <text evidence="13">The sequence shown here is derived from an EMBL/GenBank/DDBJ whole genome shotgun (WGS) entry which is preliminary data.</text>
</comment>
<feature type="active site" description="O-(5'-phospho-DNA)-tyrosine intermediate" evidence="10">
    <location>
        <position position="53"/>
    </location>
</feature>
<keyword evidence="7 10" id="KW-0799">Topoisomerase</keyword>
<evidence type="ECO:0000313" key="13">
    <source>
        <dbReference type="EMBL" id="GMS95689.1"/>
    </source>
</evidence>
<dbReference type="GO" id="GO:0046872">
    <property type="term" value="F:metal ion binding"/>
    <property type="evidence" value="ECO:0007669"/>
    <property type="project" value="UniProtKB-KW"/>
</dbReference>
<dbReference type="EC" id="5.6.2.2" evidence="4"/>
<reference evidence="13" key="1">
    <citation type="submission" date="2023-10" db="EMBL/GenBank/DDBJ databases">
        <title>Genome assembly of Pristionchus species.</title>
        <authorList>
            <person name="Yoshida K."/>
            <person name="Sommer R.J."/>
        </authorList>
    </citation>
    <scope>NUCLEOTIDE SEQUENCE</scope>
    <source>
        <strain evidence="13">RS0144</strain>
    </source>
</reference>
<comment type="similarity">
    <text evidence="3 10">Belongs to the TOP6A family.</text>
</comment>
<dbReference type="EMBL" id="BTSX01000004">
    <property type="protein sequence ID" value="GMS95689.1"/>
    <property type="molecule type" value="Genomic_DNA"/>
</dbReference>
<evidence type="ECO:0000256" key="9">
    <source>
        <dbReference type="ARBA" id="ARBA00023235"/>
    </source>
</evidence>
<keyword evidence="6" id="KW-0460">Magnesium</keyword>
<evidence type="ECO:0000313" key="14">
    <source>
        <dbReference type="Proteomes" id="UP001432027"/>
    </source>
</evidence>
<dbReference type="SUPFAM" id="SSF56726">
    <property type="entry name" value="DNA topoisomerase IV, alpha subunit"/>
    <property type="match status" value="1"/>
</dbReference>
<feature type="domain" description="Topoisomerase 6 subunit A/Spo11 TOPRIM" evidence="12">
    <location>
        <begin position="135"/>
        <end position="306"/>
    </location>
</feature>
<organism evidence="13 14">
    <name type="scientific">Pristionchus entomophagus</name>
    <dbReference type="NCBI Taxonomy" id="358040"/>
    <lineage>
        <taxon>Eukaryota</taxon>
        <taxon>Metazoa</taxon>
        <taxon>Ecdysozoa</taxon>
        <taxon>Nematoda</taxon>
        <taxon>Chromadorea</taxon>
        <taxon>Rhabditida</taxon>
        <taxon>Rhabditina</taxon>
        <taxon>Diplogasteromorpha</taxon>
        <taxon>Diplogasteroidea</taxon>
        <taxon>Neodiplogasteridae</taxon>
        <taxon>Pristionchus</taxon>
    </lineage>
</organism>
<dbReference type="Pfam" id="PF04406">
    <property type="entry name" value="TP6A_N"/>
    <property type="match status" value="1"/>
</dbReference>
<keyword evidence="14" id="KW-1185">Reference proteome</keyword>
<dbReference type="Gene3D" id="1.10.10.10">
    <property type="entry name" value="Winged helix-like DNA-binding domain superfamily/Winged helix DNA-binding domain"/>
    <property type="match status" value="1"/>
</dbReference>
<accession>A0AAV5TN22</accession>
<evidence type="ECO:0000256" key="8">
    <source>
        <dbReference type="ARBA" id="ARBA00023125"/>
    </source>
</evidence>
<dbReference type="PROSITE" id="PS52041">
    <property type="entry name" value="TOPO_IIB"/>
    <property type="match status" value="1"/>
</dbReference>
<dbReference type="GO" id="GO:0003918">
    <property type="term" value="F:DNA topoisomerase type II (double strand cut, ATP-hydrolyzing) activity"/>
    <property type="evidence" value="ECO:0007669"/>
    <property type="project" value="UniProtKB-UniRule"/>
</dbReference>
<feature type="non-terminal residue" evidence="13">
    <location>
        <position position="1"/>
    </location>
</feature>
<keyword evidence="8 10" id="KW-0238">DNA-binding</keyword>
<evidence type="ECO:0000256" key="4">
    <source>
        <dbReference type="ARBA" id="ARBA00012895"/>
    </source>
</evidence>
<evidence type="ECO:0000256" key="7">
    <source>
        <dbReference type="ARBA" id="ARBA00023029"/>
    </source>
</evidence>
<dbReference type="CDD" id="cd00223">
    <property type="entry name" value="TOPRIM_TopoIIB_SPO"/>
    <property type="match status" value="1"/>
</dbReference>
<keyword evidence="9 10" id="KW-0413">Isomerase</keyword>
<dbReference type="GO" id="GO:0005524">
    <property type="term" value="F:ATP binding"/>
    <property type="evidence" value="ECO:0007669"/>
    <property type="project" value="InterPro"/>
</dbReference>
<feature type="domain" description="Spo11/DNA topoisomerase VI subunit A N-terminal" evidence="11">
    <location>
        <begin position="24"/>
        <end position="85"/>
    </location>
</feature>
<dbReference type="InterPro" id="IPR013049">
    <property type="entry name" value="Spo11/TopoVI_A_N"/>
</dbReference>
<dbReference type="GO" id="GO:0000228">
    <property type="term" value="C:nuclear chromosome"/>
    <property type="evidence" value="ECO:0007669"/>
    <property type="project" value="TreeGrafter"/>
</dbReference>
<dbReference type="GO" id="GO:0000706">
    <property type="term" value="P:meiotic DNA double-strand break processing"/>
    <property type="evidence" value="ECO:0007669"/>
    <property type="project" value="TreeGrafter"/>
</dbReference>
<comment type="catalytic activity">
    <reaction evidence="1 10">
        <text>ATP-dependent breakage, passage and rejoining of double-stranded DNA.</text>
        <dbReference type="EC" id="5.6.2.2"/>
    </reaction>
</comment>
<evidence type="ECO:0000256" key="10">
    <source>
        <dbReference type="PROSITE-ProRule" id="PRU01385"/>
    </source>
</evidence>
<dbReference type="PRINTS" id="PR01552">
    <property type="entry name" value="TPISMRASE6A"/>
</dbReference>
<dbReference type="InterPro" id="IPR036388">
    <property type="entry name" value="WH-like_DNA-bd_sf"/>
</dbReference>
<evidence type="ECO:0000259" key="11">
    <source>
        <dbReference type="Pfam" id="PF04406"/>
    </source>
</evidence>
<evidence type="ECO:0000259" key="12">
    <source>
        <dbReference type="Pfam" id="PF21180"/>
    </source>
</evidence>
<dbReference type="Proteomes" id="UP001432027">
    <property type="component" value="Unassembled WGS sequence"/>
</dbReference>
<dbReference type="PANTHER" id="PTHR10848:SF0">
    <property type="entry name" value="MEIOTIC RECOMBINATION PROTEIN SPO11"/>
    <property type="match status" value="1"/>
</dbReference>
<dbReference type="GO" id="GO:0006265">
    <property type="term" value="P:DNA topological change"/>
    <property type="evidence" value="ECO:0007669"/>
    <property type="project" value="InterPro"/>
</dbReference>
<gene>
    <name evidence="13" type="ORF">PENTCL1PPCAC_17864</name>
</gene>
<proteinExistence type="inferred from homology"/>
<dbReference type="PRINTS" id="PR01550">
    <property type="entry name" value="TOP6AFAMILY"/>
</dbReference>
<dbReference type="GO" id="GO:0003677">
    <property type="term" value="F:DNA binding"/>
    <property type="evidence" value="ECO:0007669"/>
    <property type="project" value="UniProtKB-UniRule"/>
</dbReference>